<feature type="transmembrane region" description="Helical" evidence="1">
    <location>
        <begin position="7"/>
        <end position="26"/>
    </location>
</feature>
<name>D1YYS0_METPS</name>
<dbReference type="InParanoid" id="D1YYS0"/>
<dbReference type="EMBL" id="AP011532">
    <property type="protein sequence ID" value="BAI61592.1"/>
    <property type="molecule type" value="Genomic_DNA"/>
</dbReference>
<reference evidence="2 3" key="2">
    <citation type="journal article" date="2008" name="Int. J. Syst. Evol. Microbiol.">
        <title>Methanocella paludicola gen. nov., sp. nov., a methane-producing archaeon, the first isolate of the lineage 'Rice Cluster I', and proposal of the new archaeal order Methanocellales ord. nov.</title>
        <authorList>
            <person name="Sakai S."/>
            <person name="Imachi H."/>
            <person name="Hanada S."/>
            <person name="Ohashi A."/>
            <person name="Harada H."/>
            <person name="Kamagata Y."/>
        </authorList>
    </citation>
    <scope>NUCLEOTIDE SEQUENCE [LARGE SCALE GENOMIC DNA]</scope>
    <source>
        <strain evidence="3">DSM 17711 / JCM 13418 / NBRC 101707 / SANAE</strain>
    </source>
</reference>
<keyword evidence="3" id="KW-1185">Reference proteome</keyword>
<keyword evidence="1" id="KW-0812">Transmembrane</keyword>
<reference evidence="2 3" key="1">
    <citation type="journal article" date="2007" name="Appl. Environ. Microbiol.">
        <title>Isolation of key methanogens for global methane emission from rice paddy fields: a novel isolate affiliated with the clone cluster rice cluster I.</title>
        <authorList>
            <person name="Sakai S."/>
            <person name="Imachi H."/>
            <person name="Sekiguchi Y."/>
            <person name="Ohashi A."/>
            <person name="Harada H."/>
            <person name="Kamagata Y."/>
        </authorList>
    </citation>
    <scope>NUCLEOTIDE SEQUENCE [LARGE SCALE GENOMIC DNA]</scope>
    <source>
        <strain evidence="3">DSM 17711 / JCM 13418 / NBRC 101707 / SANAE</strain>
    </source>
</reference>
<dbReference type="GeneID" id="8681464"/>
<keyword evidence="1" id="KW-1133">Transmembrane helix</keyword>
<dbReference type="RefSeq" id="WP_012900271.1">
    <property type="nucleotide sequence ID" value="NC_013665.1"/>
</dbReference>
<sequence length="239" mass="27535">MNKLIKYIMIIILLLIIIGILSYLFLTGRVGTFGNEKLKAERIATSNWTVINYIIFKDYKVGDVGVVSINRTDWYYNSGYINDSKYYIVPIAAGEKPTSSNLIVIVDVMKNSVLSIDQYSAHGKRLPMSGFAIIPPGSFWYHEIDGYKPMALVTQIKPNESNWNSIILSNESFTDLYNKIKNNQSISPYDTSQNVYELNVIENKQYYKIFNESIKYLVVRNNCVDKEISIYYHIEPMLD</sequence>
<evidence type="ECO:0000313" key="3">
    <source>
        <dbReference type="Proteomes" id="UP000001882"/>
    </source>
</evidence>
<accession>D1YYS0</accession>
<dbReference type="KEGG" id="mpd:MCP_1520"/>
<organism evidence="2 3">
    <name type="scientific">Methanocella paludicola (strain DSM 17711 / JCM 13418 / NBRC 101707 / SANAE)</name>
    <dbReference type="NCBI Taxonomy" id="304371"/>
    <lineage>
        <taxon>Archaea</taxon>
        <taxon>Methanobacteriati</taxon>
        <taxon>Methanobacteriota</taxon>
        <taxon>Stenosarchaea group</taxon>
        <taxon>Methanomicrobia</taxon>
        <taxon>Methanocellales</taxon>
        <taxon>Methanocellaceae</taxon>
        <taxon>Methanocella</taxon>
    </lineage>
</organism>
<dbReference type="Proteomes" id="UP000001882">
    <property type="component" value="Chromosome"/>
</dbReference>
<proteinExistence type="predicted"/>
<protein>
    <submittedName>
        <fullName evidence="2">Uncharacterized protein</fullName>
    </submittedName>
</protein>
<evidence type="ECO:0000256" key="1">
    <source>
        <dbReference type="SAM" id="Phobius"/>
    </source>
</evidence>
<keyword evidence="1" id="KW-0472">Membrane</keyword>
<gene>
    <name evidence="2" type="ordered locus">MCP_1520</name>
</gene>
<reference evidence="3" key="3">
    <citation type="journal article" date="2011" name="PLoS ONE">
        <title>Genome sequence of a mesophilic hydrogenotrophic methanogen Methanocella paludicola, the first cultivated representative of the order Methanocellales.</title>
        <authorList>
            <person name="Sakai S."/>
            <person name="Takaki Y."/>
            <person name="Shimamura S."/>
            <person name="Sekine M."/>
            <person name="Tajima T."/>
            <person name="Kosugi H."/>
            <person name="Ichikawa N."/>
            <person name="Tasumi E."/>
            <person name="Hiraki A.T."/>
            <person name="Shimizu A."/>
            <person name="Kato Y."/>
            <person name="Nishiko R."/>
            <person name="Mori K."/>
            <person name="Fujita N."/>
            <person name="Imachi H."/>
            <person name="Takai K."/>
        </authorList>
    </citation>
    <scope>NUCLEOTIDE SEQUENCE [LARGE SCALE GENOMIC DNA]</scope>
    <source>
        <strain evidence="3">DSM 17711 / JCM 13418 / NBRC 101707 / SANAE</strain>
    </source>
</reference>
<evidence type="ECO:0000313" key="2">
    <source>
        <dbReference type="EMBL" id="BAI61592.1"/>
    </source>
</evidence>
<dbReference type="AlphaFoldDB" id="D1YYS0"/>